<evidence type="ECO:0000313" key="3">
    <source>
        <dbReference type="EMBL" id="CDW83000.1"/>
    </source>
</evidence>
<feature type="region of interest" description="Disordered" evidence="2">
    <location>
        <begin position="306"/>
        <end position="365"/>
    </location>
</feature>
<feature type="region of interest" description="Disordered" evidence="2">
    <location>
        <begin position="749"/>
        <end position="776"/>
    </location>
</feature>
<keyword evidence="1" id="KW-0175">Coiled coil</keyword>
<organism evidence="3 4">
    <name type="scientific">Stylonychia lemnae</name>
    <name type="common">Ciliate</name>
    <dbReference type="NCBI Taxonomy" id="5949"/>
    <lineage>
        <taxon>Eukaryota</taxon>
        <taxon>Sar</taxon>
        <taxon>Alveolata</taxon>
        <taxon>Ciliophora</taxon>
        <taxon>Intramacronucleata</taxon>
        <taxon>Spirotrichea</taxon>
        <taxon>Stichotrichia</taxon>
        <taxon>Sporadotrichida</taxon>
        <taxon>Oxytrichidae</taxon>
        <taxon>Stylonychinae</taxon>
        <taxon>Stylonychia</taxon>
    </lineage>
</organism>
<evidence type="ECO:0000256" key="1">
    <source>
        <dbReference type="SAM" id="Coils"/>
    </source>
</evidence>
<feature type="compositionally biased region" description="Low complexity" evidence="2">
    <location>
        <begin position="671"/>
        <end position="683"/>
    </location>
</feature>
<feature type="compositionally biased region" description="Basic and acidic residues" evidence="2">
    <location>
        <begin position="981"/>
        <end position="991"/>
    </location>
</feature>
<evidence type="ECO:0000256" key="2">
    <source>
        <dbReference type="SAM" id="MobiDB-lite"/>
    </source>
</evidence>
<dbReference type="InParanoid" id="A0A078AKV2"/>
<name>A0A078AKV2_STYLE</name>
<protein>
    <submittedName>
        <fullName evidence="3">Uncharacterized protein</fullName>
    </submittedName>
</protein>
<feature type="region of interest" description="Disordered" evidence="2">
    <location>
        <begin position="1076"/>
        <end position="1108"/>
    </location>
</feature>
<dbReference type="OrthoDB" id="294251at2759"/>
<feature type="compositionally biased region" description="Polar residues" evidence="2">
    <location>
        <begin position="659"/>
        <end position="670"/>
    </location>
</feature>
<feature type="region of interest" description="Disordered" evidence="2">
    <location>
        <begin position="174"/>
        <end position="207"/>
    </location>
</feature>
<feature type="compositionally biased region" description="Polar residues" evidence="2">
    <location>
        <begin position="955"/>
        <end position="971"/>
    </location>
</feature>
<accession>A0A078AKV2</accession>
<feature type="compositionally biased region" description="Basic and acidic residues" evidence="2">
    <location>
        <begin position="888"/>
        <end position="901"/>
    </location>
</feature>
<proteinExistence type="predicted"/>
<evidence type="ECO:0000313" key="4">
    <source>
        <dbReference type="Proteomes" id="UP000039865"/>
    </source>
</evidence>
<dbReference type="EMBL" id="CCKQ01011437">
    <property type="protein sequence ID" value="CDW83000.1"/>
    <property type="molecule type" value="Genomic_DNA"/>
</dbReference>
<feature type="compositionally biased region" description="Polar residues" evidence="2">
    <location>
        <begin position="687"/>
        <end position="696"/>
    </location>
</feature>
<feature type="region of interest" description="Disordered" evidence="2">
    <location>
        <begin position="612"/>
        <end position="633"/>
    </location>
</feature>
<feature type="compositionally biased region" description="Low complexity" evidence="2">
    <location>
        <begin position="754"/>
        <end position="763"/>
    </location>
</feature>
<feature type="coiled-coil region" evidence="1">
    <location>
        <begin position="371"/>
        <end position="405"/>
    </location>
</feature>
<feature type="compositionally biased region" description="Polar residues" evidence="2">
    <location>
        <begin position="902"/>
        <end position="931"/>
    </location>
</feature>
<keyword evidence="4" id="KW-1185">Reference proteome</keyword>
<gene>
    <name evidence="3" type="primary">Contig8199.g8750</name>
    <name evidence="3" type="ORF">STYLEM_12039</name>
</gene>
<reference evidence="3 4" key="1">
    <citation type="submission" date="2014-06" db="EMBL/GenBank/DDBJ databases">
        <authorList>
            <person name="Swart Estienne"/>
        </authorList>
    </citation>
    <scope>NUCLEOTIDE SEQUENCE [LARGE SCALE GENOMIC DNA]</scope>
    <source>
        <strain evidence="3 4">130c</strain>
    </source>
</reference>
<sequence length="1418" mass="163574">MSSTAQYPRRVEGYFKKRKNDKSIKIFTKYTKRFFVLDIDAGTLSYADSLNVVEQFSAQVKIEKNEDPFKDKNPAGWEHGVIVETKDRIYKLYSNDYNFKELFVFVLNQSLAEKEQYQQRCTQETKYKKISGGLSEIQLDNEYKQLNQLTEENQAKQYSEGNLYLREYNNQESGKFGNKVQKRTESVKAPQTRKNLIVEQNDEEEKRQKLDQRMLLLKQSKRNSEGLQSSQFEIEPADLPYKDRDGDDKNIADRDYMIDKSKINRMSTSEYTNYQIEDSSYINNIQSRVQQNNLQKGVENKSLFQQSDYQSQNESKEQSKQKSNINSDYPINQQTQSNANIRHRQRPPSQKMRASHGSLPRDVYGNMSMPAITQKRHRKSVQEKLENAQKQLIKQSQEADRLKETSVIEERIIQDQEYEAKPVVVKEIISTDIHVESIVENQSTILQYAQKIQSPAKKKVRKRNSQRCNIPTNQKTIEGLSQEKAISQEYVESKNTEDNIEEISKFEEIQLDQPNIKELKVMLINENESLKDQVESFLEPSNYQNQVIIKQLKKAVIDLDIKDDSFINEAEVLQIKSPTELDLAQRTRISQPNDLKKQKSIKEKIQDIIDDRGSDLSDNEDILDQSTTPIGNDDLFKSQNQVQPLNQQIKLQLDTQNFSSSVKENQNRMRSASISDIQSSPSKQKSHIFNSQSKNGSFPLKHIGRLESNFYKSGGPQAISSKDQQHISNVKTEISSNVLCQEQQNQFLEKSKSQSETSQQKSQYTDPYYFDNNNPQSNEKLIEMIKSNLSQLQRYNQSNLNQANVEGPIDNPLAPLQAISINAKCQSMNNKNFERSDLFHADASTRLQLLNKWDNKFGKSNIMSEEKSPQEKSQLNDTYEWDRDDEDGSQKHQKSVDEQHNKSLINFRYSNQGNAGFNSTNNKMLSSQYPNSYGMDNFEQASTKHTQKDKIKQFLNQPQINHGKSASTKQTPKQDKKHHHYQDQDDQELHFQRKRHQKTKSQLQGHLPLKPNIMTSTQKLPSEQFNEFQNNPNINIFQINTEMVSQGKMNYIMNTYQINNVQNFNINQLNLVNMVNGQNSQPQTNDSFTKNNKDEQKPTPNPSFQNPYQSQNLHEEMQQLNILDRIRMAHRVRGSGNFSTQAKTSTQPLHHNLELEESQHNNKNLFNQSHVNIKICKDSELINTDIQRKVPKSSKMSSQGLRNQGSVLQTNLNLELGNLALNSANEAYDNPENQGINKNSSSKGKIVVLKPSQITKGSMQPNSKLSSNQMSSCLLQNHEISTSPRPAAVIIQKFKKNENLAREGITGSPSAQMKRQKSFIHQQKSKQKEPEEIKANDTFDYNWDDETINNSIAHNQNKASIKSKLVLSSARRQSCGVQKHEEVSKMQDYKDEQALLSANKMNSVRKVIEDATQISIWD</sequence>
<feature type="compositionally biased region" description="Polar residues" evidence="2">
    <location>
        <begin position="325"/>
        <end position="340"/>
    </location>
</feature>
<feature type="region of interest" description="Disordered" evidence="2">
    <location>
        <begin position="659"/>
        <end position="700"/>
    </location>
</feature>
<feature type="region of interest" description="Disordered" evidence="2">
    <location>
        <begin position="955"/>
        <end position="1007"/>
    </location>
</feature>
<feature type="region of interest" description="Disordered" evidence="2">
    <location>
        <begin position="221"/>
        <end position="253"/>
    </location>
</feature>
<dbReference type="Proteomes" id="UP000039865">
    <property type="component" value="Unassembled WGS sequence"/>
</dbReference>
<feature type="compositionally biased region" description="Polar residues" evidence="2">
    <location>
        <begin position="1076"/>
        <end position="1090"/>
    </location>
</feature>
<feature type="region of interest" description="Disordered" evidence="2">
    <location>
        <begin position="861"/>
        <end position="937"/>
    </location>
</feature>
<feature type="compositionally biased region" description="Basic and acidic residues" evidence="2">
    <location>
        <begin position="240"/>
        <end position="253"/>
    </location>
</feature>